<keyword evidence="1" id="KW-1133">Transmembrane helix</keyword>
<proteinExistence type="predicted"/>
<dbReference type="EMBL" id="MN740356">
    <property type="protein sequence ID" value="QHU02380.1"/>
    <property type="molecule type" value="Genomic_DNA"/>
</dbReference>
<keyword evidence="1" id="KW-0472">Membrane</keyword>
<accession>A0A6C0JC28</accession>
<dbReference type="Pfam" id="PF03372">
    <property type="entry name" value="Exo_endo_phos"/>
    <property type="match status" value="1"/>
</dbReference>
<feature type="transmembrane region" description="Helical" evidence="1">
    <location>
        <begin position="90"/>
        <end position="110"/>
    </location>
</feature>
<evidence type="ECO:0000259" key="2">
    <source>
        <dbReference type="Pfam" id="PF03372"/>
    </source>
</evidence>
<reference evidence="3" key="1">
    <citation type="journal article" date="2020" name="Nature">
        <title>Giant virus diversity and host interactions through global metagenomics.</title>
        <authorList>
            <person name="Schulz F."/>
            <person name="Roux S."/>
            <person name="Paez-Espino D."/>
            <person name="Jungbluth S."/>
            <person name="Walsh D.A."/>
            <person name="Denef V.J."/>
            <person name="McMahon K.D."/>
            <person name="Konstantinidis K.T."/>
            <person name="Eloe-Fadrosh E.A."/>
            <person name="Kyrpides N.C."/>
            <person name="Woyke T."/>
        </authorList>
    </citation>
    <scope>NUCLEOTIDE SEQUENCE</scope>
    <source>
        <strain evidence="3">GVMAG-M-3300025880-75</strain>
    </source>
</reference>
<sequence length="299" mass="35096">MKLKLITWNINFIHDNWMERLTNINKILEKETDTTDIIAIQEATLPFNNKIKELHTFLEKKNINYFDTSLLERNVVYKYILEYFPKYKKYIVSSLEYLMNKLLWACGYIFSRWGENLKMLYFDYPWVGLFIILFFLPIIFITLCFAGLLTVVNKRIKTTVKSKSIGDTIIQYFDFNYNKKDIRFVNVHLSPGIKEFNKKKRLDDVKEIVNFCKVKKNVIIAGDFNDTSSSKMYKYMMKNGYKSAVIKSLGKELKTFPSKNTVKCIDFIMIKGGIRVTDALIFGNAKASDHMGIKVELDI</sequence>
<organism evidence="3">
    <name type="scientific">viral metagenome</name>
    <dbReference type="NCBI Taxonomy" id="1070528"/>
    <lineage>
        <taxon>unclassified sequences</taxon>
        <taxon>metagenomes</taxon>
        <taxon>organismal metagenomes</taxon>
    </lineage>
</organism>
<feature type="domain" description="Endonuclease/exonuclease/phosphatase" evidence="2">
    <location>
        <begin position="6"/>
        <end position="290"/>
    </location>
</feature>
<dbReference type="Gene3D" id="3.60.10.10">
    <property type="entry name" value="Endonuclease/exonuclease/phosphatase"/>
    <property type="match status" value="1"/>
</dbReference>
<name>A0A6C0JC28_9ZZZZ</name>
<dbReference type="GO" id="GO:0003824">
    <property type="term" value="F:catalytic activity"/>
    <property type="evidence" value="ECO:0007669"/>
    <property type="project" value="InterPro"/>
</dbReference>
<keyword evidence="1" id="KW-0812">Transmembrane</keyword>
<dbReference type="InterPro" id="IPR036691">
    <property type="entry name" value="Endo/exonu/phosph_ase_sf"/>
</dbReference>
<dbReference type="InterPro" id="IPR005135">
    <property type="entry name" value="Endo/exonuclease/phosphatase"/>
</dbReference>
<dbReference type="AlphaFoldDB" id="A0A6C0JC28"/>
<evidence type="ECO:0000313" key="3">
    <source>
        <dbReference type="EMBL" id="QHU02380.1"/>
    </source>
</evidence>
<protein>
    <recommendedName>
        <fullName evidence="2">Endonuclease/exonuclease/phosphatase domain-containing protein</fullName>
    </recommendedName>
</protein>
<evidence type="ECO:0000256" key="1">
    <source>
        <dbReference type="SAM" id="Phobius"/>
    </source>
</evidence>
<feature type="transmembrane region" description="Helical" evidence="1">
    <location>
        <begin position="130"/>
        <end position="152"/>
    </location>
</feature>
<dbReference type="SUPFAM" id="SSF56219">
    <property type="entry name" value="DNase I-like"/>
    <property type="match status" value="1"/>
</dbReference>